<evidence type="ECO:0000313" key="3">
    <source>
        <dbReference type="Proteomes" id="UP000027821"/>
    </source>
</evidence>
<dbReference type="SUPFAM" id="SSF53448">
    <property type="entry name" value="Nucleotide-diphospho-sugar transferases"/>
    <property type="match status" value="1"/>
</dbReference>
<feature type="domain" description="Glycosyltransferase 2-like" evidence="1">
    <location>
        <begin position="3"/>
        <end position="138"/>
    </location>
</feature>
<comment type="caution">
    <text evidence="2">The sequence shown here is derived from an EMBL/GenBank/DDBJ whole genome shotgun (WGS) entry which is preliminary data.</text>
</comment>
<reference evidence="2 3" key="1">
    <citation type="submission" date="2014-04" db="EMBL/GenBank/DDBJ databases">
        <title>Characterization and application of a salt tolerant electro-active bacterium.</title>
        <authorList>
            <person name="Yang L."/>
            <person name="Wei S."/>
            <person name="Tay Q.X.M."/>
        </authorList>
    </citation>
    <scope>NUCLEOTIDE SEQUENCE [LARGE SCALE GENOMIC DNA]</scope>
    <source>
        <strain evidence="2 3">LY1</strain>
    </source>
</reference>
<protein>
    <recommendedName>
        <fullName evidence="1">Glycosyltransferase 2-like domain-containing protein</fullName>
    </recommendedName>
</protein>
<dbReference type="PANTHER" id="PTHR43685">
    <property type="entry name" value="GLYCOSYLTRANSFERASE"/>
    <property type="match status" value="1"/>
</dbReference>
<dbReference type="Gene3D" id="3.90.550.10">
    <property type="entry name" value="Spore Coat Polysaccharide Biosynthesis Protein SpsA, Chain A"/>
    <property type="match status" value="1"/>
</dbReference>
<gene>
    <name evidence="2" type="ORF">EL17_17720</name>
</gene>
<dbReference type="InterPro" id="IPR029044">
    <property type="entry name" value="Nucleotide-diphossugar_trans"/>
</dbReference>
<dbReference type="STRING" id="1048983.EL17_17720"/>
<dbReference type="InterPro" id="IPR001173">
    <property type="entry name" value="Glyco_trans_2-like"/>
</dbReference>
<dbReference type="eggNOG" id="COG1216">
    <property type="taxonomic scope" value="Bacteria"/>
</dbReference>
<dbReference type="Proteomes" id="UP000027821">
    <property type="component" value="Unassembled WGS sequence"/>
</dbReference>
<dbReference type="OrthoDB" id="9815829at2"/>
<evidence type="ECO:0000259" key="1">
    <source>
        <dbReference type="Pfam" id="PF00535"/>
    </source>
</evidence>
<name>A0A074KRL0_9BACT</name>
<dbReference type="InterPro" id="IPR050834">
    <property type="entry name" value="Glycosyltransf_2"/>
</dbReference>
<proteinExistence type="predicted"/>
<dbReference type="EMBL" id="JMIH01000024">
    <property type="protein sequence ID" value="KEO72576.1"/>
    <property type="molecule type" value="Genomic_DNA"/>
</dbReference>
<dbReference type="Pfam" id="PF00535">
    <property type="entry name" value="Glycos_transf_2"/>
    <property type="match status" value="1"/>
</dbReference>
<sequence>MISVIVVAYNLENVIIPTLESVKRQTFTDYELIIADDGSQDNTVKIVTEWCKQNLDPDKNPYKIISNPGNEKRGIAANYNRGLKVASREWLKFIDGDDILADDCLKSNIEFVSHNPNCKVVFSKMRTFVNQIDNEDHVSQEYPYPRHYKFFDLPAKKQYEYFLVDSFNAAPVTFLHRKTIIEVGGYDDRFFIQDLPLWLKLTQMDYRIYFLPKVTTYYRVNFGVSFSKTALYSPVSTHSLVEIHKQLIIPHVPFYKFGFWNKYYLFRFKYALALKVFDNKATKKAQSVMGTLEYLSFKYSMDVFKGKILKLLKA</sequence>
<accession>A0A074KRL0</accession>
<dbReference type="RefSeq" id="WP_051720104.1">
    <property type="nucleotide sequence ID" value="NZ_JMIH01000024.1"/>
</dbReference>
<organism evidence="2 3">
    <name type="scientific">Anditalea andensis</name>
    <dbReference type="NCBI Taxonomy" id="1048983"/>
    <lineage>
        <taxon>Bacteria</taxon>
        <taxon>Pseudomonadati</taxon>
        <taxon>Bacteroidota</taxon>
        <taxon>Cytophagia</taxon>
        <taxon>Cytophagales</taxon>
        <taxon>Cytophagaceae</taxon>
        <taxon>Anditalea</taxon>
    </lineage>
</organism>
<dbReference type="PANTHER" id="PTHR43685:SF2">
    <property type="entry name" value="GLYCOSYLTRANSFERASE 2-LIKE DOMAIN-CONTAINING PROTEIN"/>
    <property type="match status" value="1"/>
</dbReference>
<keyword evidence="3" id="KW-1185">Reference proteome</keyword>
<evidence type="ECO:0000313" key="2">
    <source>
        <dbReference type="EMBL" id="KEO72576.1"/>
    </source>
</evidence>
<dbReference type="AlphaFoldDB" id="A0A074KRL0"/>